<proteinExistence type="predicted"/>
<organism evidence="1 2">
    <name type="scientific">Citrus unshiu</name>
    <name type="common">Satsuma mandarin</name>
    <name type="synonym">Citrus nobilis var. unshiu</name>
    <dbReference type="NCBI Taxonomy" id="55188"/>
    <lineage>
        <taxon>Eukaryota</taxon>
        <taxon>Viridiplantae</taxon>
        <taxon>Streptophyta</taxon>
        <taxon>Embryophyta</taxon>
        <taxon>Tracheophyta</taxon>
        <taxon>Spermatophyta</taxon>
        <taxon>Magnoliopsida</taxon>
        <taxon>eudicotyledons</taxon>
        <taxon>Gunneridae</taxon>
        <taxon>Pentapetalae</taxon>
        <taxon>rosids</taxon>
        <taxon>malvids</taxon>
        <taxon>Sapindales</taxon>
        <taxon>Rutaceae</taxon>
        <taxon>Aurantioideae</taxon>
        <taxon>Citrus</taxon>
    </lineage>
</organism>
<dbReference type="Proteomes" id="UP000236630">
    <property type="component" value="Unassembled WGS sequence"/>
</dbReference>
<gene>
    <name evidence="1" type="ORF">CUMW_243480</name>
</gene>
<comment type="caution">
    <text evidence="1">The sequence shown here is derived from an EMBL/GenBank/DDBJ whole genome shotgun (WGS) entry which is preliminary data.</text>
</comment>
<name>A0A2H5QMB7_CITUN</name>
<protein>
    <submittedName>
        <fullName evidence="1">Uncharacterized protein</fullName>
    </submittedName>
</protein>
<dbReference type="EMBL" id="BDQV01000510">
    <property type="protein sequence ID" value="GAY65756.1"/>
    <property type="molecule type" value="Genomic_DNA"/>
</dbReference>
<evidence type="ECO:0000313" key="2">
    <source>
        <dbReference type="Proteomes" id="UP000236630"/>
    </source>
</evidence>
<dbReference type="AlphaFoldDB" id="A0A2H5QMB7"/>
<evidence type="ECO:0000313" key="1">
    <source>
        <dbReference type="EMBL" id="GAY65756.1"/>
    </source>
</evidence>
<accession>A0A2H5QMB7</accession>
<keyword evidence="2" id="KW-1185">Reference proteome</keyword>
<reference evidence="1 2" key="1">
    <citation type="journal article" date="2017" name="Front. Genet.">
        <title>Draft sequencing of the heterozygous diploid genome of Satsuma (Citrus unshiu Marc.) using a hybrid assembly approach.</title>
        <authorList>
            <person name="Shimizu T."/>
            <person name="Tanizawa Y."/>
            <person name="Mochizuki T."/>
            <person name="Nagasaki H."/>
            <person name="Yoshioka T."/>
            <person name="Toyoda A."/>
            <person name="Fujiyama A."/>
            <person name="Kaminuma E."/>
            <person name="Nakamura Y."/>
        </authorList>
    </citation>
    <scope>NUCLEOTIDE SEQUENCE [LARGE SCALE GENOMIC DNA]</scope>
    <source>
        <strain evidence="2">cv. Miyagawa wase</strain>
    </source>
</reference>
<sequence>MHVPFYIPKVPGRLYYYFGKPIETKGRNKN</sequence>